<feature type="transmembrane region" description="Helical" evidence="1">
    <location>
        <begin position="153"/>
        <end position="175"/>
    </location>
</feature>
<proteinExistence type="predicted"/>
<gene>
    <name evidence="2" type="ORF">PL8927_590061</name>
</gene>
<dbReference type="EMBL" id="CZCU02000134">
    <property type="protein sequence ID" value="VXD17336.1"/>
    <property type="molecule type" value="Genomic_DNA"/>
</dbReference>
<name>A0A7Z9E0Z1_9CYAN</name>
<organism evidence="2 3">
    <name type="scientific">Planktothrix serta PCC 8927</name>
    <dbReference type="NCBI Taxonomy" id="671068"/>
    <lineage>
        <taxon>Bacteria</taxon>
        <taxon>Bacillati</taxon>
        <taxon>Cyanobacteriota</taxon>
        <taxon>Cyanophyceae</taxon>
        <taxon>Oscillatoriophycideae</taxon>
        <taxon>Oscillatoriales</taxon>
        <taxon>Microcoleaceae</taxon>
        <taxon>Planktothrix</taxon>
    </lineage>
</organism>
<protein>
    <submittedName>
        <fullName evidence="2">Uncharacterized protein</fullName>
    </submittedName>
</protein>
<keyword evidence="1" id="KW-1133">Transmembrane helix</keyword>
<dbReference type="RefSeq" id="WP_231505983.1">
    <property type="nucleotide sequence ID" value="NZ_LR734868.1"/>
</dbReference>
<keyword evidence="1" id="KW-0472">Membrane</keyword>
<evidence type="ECO:0000256" key="1">
    <source>
        <dbReference type="SAM" id="Phobius"/>
    </source>
</evidence>
<accession>A0A7Z9E0Z1</accession>
<evidence type="ECO:0000313" key="2">
    <source>
        <dbReference type="EMBL" id="VXD17336.1"/>
    </source>
</evidence>
<dbReference type="Proteomes" id="UP000184550">
    <property type="component" value="Unassembled WGS sequence"/>
</dbReference>
<dbReference type="AlphaFoldDB" id="A0A7Z9E0Z1"/>
<comment type="caution">
    <text evidence="2">The sequence shown here is derived from an EMBL/GenBank/DDBJ whole genome shotgun (WGS) entry which is preliminary data.</text>
</comment>
<evidence type="ECO:0000313" key="3">
    <source>
        <dbReference type="Proteomes" id="UP000184550"/>
    </source>
</evidence>
<keyword evidence="1" id="KW-0812">Transmembrane</keyword>
<sequence length="283" mass="32598">MSNLMNDIAKQAHNGRVPAIIQIINQQMTDLGVRTRAVFTHDVLQLLCEAKNPESLDKSTIVTQIREILESISPRNIRRVRINSRILKEQQLLWLENITQDPEDQLLWSEDIILKKPNIFKQWDKRIPSQNAKNNQPIFNNLSSTSPPEKRQFPLNLIVAVAVSLVLGLMGFFLYNELQFQLFNTLQSNKKNNVEVSPSSLQTLSSKEQFTQAVKLATEASAEGKVADTRQEWLEIAQKWQQAADYMAKVSPDFERYKIAQDRAPLYRRNQEQAQQKADELNQ</sequence>
<reference evidence="2" key="1">
    <citation type="submission" date="2019-10" db="EMBL/GenBank/DDBJ databases">
        <authorList>
            <consortium name="Genoscope - CEA"/>
            <person name="William W."/>
        </authorList>
    </citation>
    <scope>NUCLEOTIDE SEQUENCE [LARGE SCALE GENOMIC DNA]</scope>
    <source>
        <strain evidence="2">BBR_PRJEB10992</strain>
    </source>
</reference>
<keyword evidence="3" id="KW-1185">Reference proteome</keyword>